<evidence type="ECO:0000313" key="3">
    <source>
        <dbReference type="Proteomes" id="UP000325315"/>
    </source>
</evidence>
<evidence type="ECO:0000313" key="2">
    <source>
        <dbReference type="EMBL" id="KAA3484075.1"/>
    </source>
</evidence>
<dbReference type="Proteomes" id="UP000325315">
    <property type="component" value="Unassembled WGS sequence"/>
</dbReference>
<gene>
    <name evidence="2" type="ORF">EPI10_006184</name>
</gene>
<keyword evidence="3" id="KW-1185">Reference proteome</keyword>
<feature type="region of interest" description="Disordered" evidence="1">
    <location>
        <begin position="58"/>
        <end position="79"/>
    </location>
</feature>
<comment type="caution">
    <text evidence="2">The sequence shown here is derived from an EMBL/GenBank/DDBJ whole genome shotgun (WGS) entry which is preliminary data.</text>
</comment>
<evidence type="ECO:0000256" key="1">
    <source>
        <dbReference type="SAM" id="MobiDB-lite"/>
    </source>
</evidence>
<protein>
    <submittedName>
        <fullName evidence="2">Uncharacterized protein</fullName>
    </submittedName>
</protein>
<organism evidence="2 3">
    <name type="scientific">Gossypium australe</name>
    <dbReference type="NCBI Taxonomy" id="47621"/>
    <lineage>
        <taxon>Eukaryota</taxon>
        <taxon>Viridiplantae</taxon>
        <taxon>Streptophyta</taxon>
        <taxon>Embryophyta</taxon>
        <taxon>Tracheophyta</taxon>
        <taxon>Spermatophyta</taxon>
        <taxon>Magnoliopsida</taxon>
        <taxon>eudicotyledons</taxon>
        <taxon>Gunneridae</taxon>
        <taxon>Pentapetalae</taxon>
        <taxon>rosids</taxon>
        <taxon>malvids</taxon>
        <taxon>Malvales</taxon>
        <taxon>Malvaceae</taxon>
        <taxon>Malvoideae</taxon>
        <taxon>Gossypium</taxon>
    </lineage>
</organism>
<name>A0A5B6WT85_9ROSI</name>
<dbReference type="AlphaFoldDB" id="A0A5B6WT85"/>
<accession>A0A5B6WT85</accession>
<feature type="compositionally biased region" description="Polar residues" evidence="1">
    <location>
        <begin position="60"/>
        <end position="79"/>
    </location>
</feature>
<sequence>MGSTTQQLEARALARAYVVWTREEGDATDVVVEYGVILDCRRKKILIQGTDRETVEVNGIRSNGSTRVPSSAQANKLMN</sequence>
<reference evidence="3" key="1">
    <citation type="journal article" date="2019" name="Plant Biotechnol. J.">
        <title>Genome sequencing of the Australian wild diploid species Gossypium australe highlights disease resistance and delayed gland morphogenesis.</title>
        <authorList>
            <person name="Cai Y."/>
            <person name="Cai X."/>
            <person name="Wang Q."/>
            <person name="Wang P."/>
            <person name="Zhang Y."/>
            <person name="Cai C."/>
            <person name="Xu Y."/>
            <person name="Wang K."/>
            <person name="Zhou Z."/>
            <person name="Wang C."/>
            <person name="Geng S."/>
            <person name="Li B."/>
            <person name="Dong Q."/>
            <person name="Hou Y."/>
            <person name="Wang H."/>
            <person name="Ai P."/>
            <person name="Liu Z."/>
            <person name="Yi F."/>
            <person name="Sun M."/>
            <person name="An G."/>
            <person name="Cheng J."/>
            <person name="Zhang Y."/>
            <person name="Shi Q."/>
            <person name="Xie Y."/>
            <person name="Shi X."/>
            <person name="Chang Y."/>
            <person name="Huang F."/>
            <person name="Chen Y."/>
            <person name="Hong S."/>
            <person name="Mi L."/>
            <person name="Sun Q."/>
            <person name="Zhang L."/>
            <person name="Zhou B."/>
            <person name="Peng R."/>
            <person name="Zhang X."/>
            <person name="Liu F."/>
        </authorList>
    </citation>
    <scope>NUCLEOTIDE SEQUENCE [LARGE SCALE GENOMIC DNA]</scope>
    <source>
        <strain evidence="3">cv. PA1801</strain>
    </source>
</reference>
<dbReference type="EMBL" id="SMMG02000002">
    <property type="protein sequence ID" value="KAA3484075.1"/>
    <property type="molecule type" value="Genomic_DNA"/>
</dbReference>
<proteinExistence type="predicted"/>